<dbReference type="InterPro" id="IPR000133">
    <property type="entry name" value="ER_ret_rcpt"/>
</dbReference>
<dbReference type="OMA" id="YILLPCI"/>
<dbReference type="VEuPathDB" id="PiroplasmaDB:BBBOND_0311740"/>
<feature type="transmembrane region" description="Helical" evidence="11">
    <location>
        <begin position="87"/>
        <end position="106"/>
    </location>
</feature>
<name>A0A061D9A7_BABBI</name>
<dbReference type="Pfam" id="PF00810">
    <property type="entry name" value="ER_lumen_recept"/>
    <property type="match status" value="1"/>
</dbReference>
<keyword evidence="5" id="KW-0256">Endoplasmic reticulum</keyword>
<keyword evidence="8 11" id="KW-1133">Transmembrane helix</keyword>
<accession>A0A061D9A7</accession>
<feature type="transmembrane region" description="Helical" evidence="11">
    <location>
        <begin position="150"/>
        <end position="167"/>
    </location>
</feature>
<dbReference type="GO" id="GO:0006621">
    <property type="term" value="P:protein retention in ER lumen"/>
    <property type="evidence" value="ECO:0007669"/>
    <property type="project" value="InterPro"/>
</dbReference>
<feature type="transmembrane region" description="Helical" evidence="11">
    <location>
        <begin position="246"/>
        <end position="266"/>
    </location>
</feature>
<dbReference type="GO" id="GO:0016192">
    <property type="term" value="P:vesicle-mediated transport"/>
    <property type="evidence" value="ECO:0007669"/>
    <property type="project" value="UniProtKB-KW"/>
</dbReference>
<dbReference type="AlphaFoldDB" id="A0A061D9A7"/>
<dbReference type="GO" id="GO:0046923">
    <property type="term" value="F:ER retention sequence binding"/>
    <property type="evidence" value="ECO:0007669"/>
    <property type="project" value="InterPro"/>
</dbReference>
<gene>
    <name evidence="12" type="ORF">BBBOND_0311740</name>
</gene>
<keyword evidence="13" id="KW-1185">Reference proteome</keyword>
<evidence type="ECO:0000313" key="13">
    <source>
        <dbReference type="Proteomes" id="UP000033188"/>
    </source>
</evidence>
<feature type="transmembrane region" description="Helical" evidence="11">
    <location>
        <begin position="50"/>
        <end position="71"/>
    </location>
</feature>
<keyword evidence="6" id="KW-0931">ER-Golgi transport</keyword>
<dbReference type="EMBL" id="LK391709">
    <property type="protein sequence ID" value="CDR97271.1"/>
    <property type="molecule type" value="Genomic_DNA"/>
</dbReference>
<evidence type="ECO:0000256" key="2">
    <source>
        <dbReference type="ARBA" id="ARBA00010120"/>
    </source>
</evidence>
<feature type="transmembrane region" description="Helical" evidence="11">
    <location>
        <begin position="208"/>
        <end position="226"/>
    </location>
</feature>
<evidence type="ECO:0000313" key="12">
    <source>
        <dbReference type="EMBL" id="CDR97271.1"/>
    </source>
</evidence>
<dbReference type="PANTHER" id="PTHR10585">
    <property type="entry name" value="ER LUMEN PROTEIN RETAINING RECEPTOR"/>
    <property type="match status" value="1"/>
</dbReference>
<evidence type="ECO:0000256" key="8">
    <source>
        <dbReference type="ARBA" id="ARBA00022989"/>
    </source>
</evidence>
<evidence type="ECO:0000256" key="5">
    <source>
        <dbReference type="ARBA" id="ARBA00022824"/>
    </source>
</evidence>
<dbReference type="KEGG" id="bbig:BBBOND_0311740"/>
<feature type="transmembrane region" description="Helical" evidence="11">
    <location>
        <begin position="179"/>
        <end position="196"/>
    </location>
</feature>
<keyword evidence="4 11" id="KW-0812">Transmembrane</keyword>
<evidence type="ECO:0000256" key="11">
    <source>
        <dbReference type="SAM" id="Phobius"/>
    </source>
</evidence>
<keyword evidence="9 11" id="KW-0472">Membrane</keyword>
<dbReference type="OrthoDB" id="7694678at2759"/>
<comment type="subcellular location">
    <subcellularLocation>
        <location evidence="1">Endoplasmic reticulum membrane</location>
        <topology evidence="1">Multi-pass membrane protein</topology>
    </subcellularLocation>
</comment>
<evidence type="ECO:0000256" key="10">
    <source>
        <dbReference type="ARBA" id="ARBA00023170"/>
    </source>
</evidence>
<dbReference type="GO" id="GO:0015031">
    <property type="term" value="P:protein transport"/>
    <property type="evidence" value="ECO:0007669"/>
    <property type="project" value="UniProtKB-KW"/>
</dbReference>
<evidence type="ECO:0000256" key="9">
    <source>
        <dbReference type="ARBA" id="ARBA00023136"/>
    </source>
</evidence>
<evidence type="ECO:0000256" key="6">
    <source>
        <dbReference type="ARBA" id="ARBA00022892"/>
    </source>
</evidence>
<evidence type="ECO:0000256" key="7">
    <source>
        <dbReference type="ARBA" id="ARBA00022927"/>
    </source>
</evidence>
<evidence type="ECO:0000256" key="4">
    <source>
        <dbReference type="ARBA" id="ARBA00022692"/>
    </source>
</evidence>
<feature type="transmembrane region" description="Helical" evidence="11">
    <location>
        <begin position="27"/>
        <end position="44"/>
    </location>
</feature>
<evidence type="ECO:0000256" key="3">
    <source>
        <dbReference type="ARBA" id="ARBA00022448"/>
    </source>
</evidence>
<keyword evidence="7" id="KW-0653">Protein transport</keyword>
<organism evidence="12 13">
    <name type="scientific">Babesia bigemina</name>
    <dbReference type="NCBI Taxonomy" id="5866"/>
    <lineage>
        <taxon>Eukaryota</taxon>
        <taxon>Sar</taxon>
        <taxon>Alveolata</taxon>
        <taxon>Apicomplexa</taxon>
        <taxon>Aconoidasida</taxon>
        <taxon>Piroplasmida</taxon>
        <taxon>Babesiidae</taxon>
        <taxon>Babesia</taxon>
    </lineage>
</organism>
<dbReference type="GeneID" id="24565812"/>
<proteinExistence type="inferred from homology"/>
<dbReference type="RefSeq" id="XP_012769457.1">
    <property type="nucleotide sequence ID" value="XM_012914003.1"/>
</dbReference>
<sequence length="283" mass="32389">MAYKKQNTASAIGAKISQLLRLDRGENWIYCGFFVALIVLYKLFSDGDFSFLLTLSSMISCLSFIVVTYCITSAKSCKGISLETMKCYFVLLCSRLMSIVPFQGYLPSDSSGDFLYQFSEFVACCFAGYIVYLCAYKYHDTYEKETDTMPSYYVMLPSFLLALFMHPNLNRNKFGDTCWAFALYVETFCVLPQLVMFRASDRAKKSTVHFTAAQSAAKFLGFIFWLSTFRELNARGNMLTHYVGHWVIFTQCIQMLIIADFVLHYMQCITRGISVELVMTEDV</sequence>
<feature type="transmembrane region" description="Helical" evidence="11">
    <location>
        <begin position="118"/>
        <end position="138"/>
    </location>
</feature>
<evidence type="ECO:0000256" key="1">
    <source>
        <dbReference type="ARBA" id="ARBA00004477"/>
    </source>
</evidence>
<dbReference type="Proteomes" id="UP000033188">
    <property type="component" value="Chromosome 3"/>
</dbReference>
<dbReference type="STRING" id="5866.A0A061D9A7"/>
<protein>
    <submittedName>
        <fullName evidence="12">Membrane protein, putative</fullName>
    </submittedName>
</protein>
<keyword evidence="10" id="KW-0675">Receptor</keyword>
<keyword evidence="3" id="KW-0813">Transport</keyword>
<reference evidence="13" key="1">
    <citation type="journal article" date="2014" name="Nucleic Acids Res.">
        <title>The evolutionary dynamics of variant antigen genes in Babesia reveal a history of genomic innovation underlying host-parasite interaction.</title>
        <authorList>
            <person name="Jackson A.P."/>
            <person name="Otto T.D."/>
            <person name="Darby A."/>
            <person name="Ramaprasad A."/>
            <person name="Xia D."/>
            <person name="Echaide I.E."/>
            <person name="Farber M."/>
            <person name="Gahlot S."/>
            <person name="Gamble J."/>
            <person name="Gupta D."/>
            <person name="Gupta Y."/>
            <person name="Jackson L."/>
            <person name="Malandrin L."/>
            <person name="Malas T.B."/>
            <person name="Moussa E."/>
            <person name="Nair M."/>
            <person name="Reid A.J."/>
            <person name="Sanders M."/>
            <person name="Sharma J."/>
            <person name="Tracey A."/>
            <person name="Quail M.A."/>
            <person name="Weir W."/>
            <person name="Wastling J.M."/>
            <person name="Hall N."/>
            <person name="Willadsen P."/>
            <person name="Lingelbach K."/>
            <person name="Shiels B."/>
            <person name="Tait A."/>
            <person name="Berriman M."/>
            <person name="Allred D.R."/>
            <person name="Pain A."/>
        </authorList>
    </citation>
    <scope>NUCLEOTIDE SEQUENCE [LARGE SCALE GENOMIC DNA]</scope>
    <source>
        <strain evidence="13">Bond</strain>
    </source>
</reference>
<dbReference type="GO" id="GO:0005789">
    <property type="term" value="C:endoplasmic reticulum membrane"/>
    <property type="evidence" value="ECO:0007669"/>
    <property type="project" value="UniProtKB-SubCell"/>
</dbReference>
<comment type="similarity">
    <text evidence="2">Belongs to the ERD2 family.</text>
</comment>